<dbReference type="PROSITE" id="PS50850">
    <property type="entry name" value="MFS"/>
    <property type="match status" value="1"/>
</dbReference>
<feature type="transmembrane region" description="Helical" evidence="7">
    <location>
        <begin position="316"/>
        <end position="339"/>
    </location>
</feature>
<dbReference type="PANTHER" id="PTHR43266">
    <property type="entry name" value="MACROLIDE-EFFLUX PROTEIN"/>
    <property type="match status" value="1"/>
</dbReference>
<dbReference type="SUPFAM" id="SSF103473">
    <property type="entry name" value="MFS general substrate transporter"/>
    <property type="match status" value="1"/>
</dbReference>
<evidence type="ECO:0000256" key="4">
    <source>
        <dbReference type="ARBA" id="ARBA00022692"/>
    </source>
</evidence>
<dbReference type="InterPro" id="IPR020846">
    <property type="entry name" value="MFS_dom"/>
</dbReference>
<keyword evidence="4 7" id="KW-0812">Transmembrane</keyword>
<keyword evidence="3" id="KW-1003">Cell membrane</keyword>
<evidence type="ECO:0000256" key="6">
    <source>
        <dbReference type="ARBA" id="ARBA00023136"/>
    </source>
</evidence>
<dbReference type="CDD" id="cd06173">
    <property type="entry name" value="MFS_MefA_like"/>
    <property type="match status" value="1"/>
</dbReference>
<reference evidence="9 10" key="1">
    <citation type="submission" date="2019-11" db="EMBL/GenBank/DDBJ databases">
        <title>Bacillus idriensis genome.</title>
        <authorList>
            <person name="Konopka E.N."/>
            <person name="Newman J.D."/>
        </authorList>
    </citation>
    <scope>NUCLEOTIDE SEQUENCE [LARGE SCALE GENOMIC DNA]</scope>
    <source>
        <strain evidence="9 10">DSM 19097</strain>
    </source>
</reference>
<keyword evidence="5 7" id="KW-1133">Transmembrane helix</keyword>
<feature type="transmembrane region" description="Helical" evidence="7">
    <location>
        <begin position="260"/>
        <end position="284"/>
    </location>
</feature>
<feature type="transmembrane region" description="Helical" evidence="7">
    <location>
        <begin position="379"/>
        <end position="398"/>
    </location>
</feature>
<evidence type="ECO:0000256" key="3">
    <source>
        <dbReference type="ARBA" id="ARBA00022475"/>
    </source>
</evidence>
<comment type="caution">
    <text evidence="9">The sequence shown here is derived from an EMBL/GenBank/DDBJ whole genome shotgun (WGS) entry which is preliminary data.</text>
</comment>
<proteinExistence type="predicted"/>
<feature type="transmembrane region" description="Helical" evidence="7">
    <location>
        <begin position="49"/>
        <end position="73"/>
    </location>
</feature>
<dbReference type="GO" id="GO:0005886">
    <property type="term" value="C:plasma membrane"/>
    <property type="evidence" value="ECO:0007669"/>
    <property type="project" value="UniProtKB-SubCell"/>
</dbReference>
<name>A0A6I2MAM9_9BACI</name>
<keyword evidence="2" id="KW-0813">Transport</keyword>
<feature type="transmembrane region" description="Helical" evidence="7">
    <location>
        <begin position="16"/>
        <end position="37"/>
    </location>
</feature>
<dbReference type="Pfam" id="PF07690">
    <property type="entry name" value="MFS_1"/>
    <property type="match status" value="1"/>
</dbReference>
<feature type="transmembrane region" description="Helical" evidence="7">
    <location>
        <begin position="153"/>
        <end position="170"/>
    </location>
</feature>
<feature type="transmembrane region" description="Helical" evidence="7">
    <location>
        <begin position="80"/>
        <end position="101"/>
    </location>
</feature>
<feature type="domain" description="Major facilitator superfamily (MFS) profile" evidence="8">
    <location>
        <begin position="1"/>
        <end position="402"/>
    </location>
</feature>
<feature type="transmembrane region" description="Helical" evidence="7">
    <location>
        <begin position="176"/>
        <end position="196"/>
    </location>
</feature>
<evidence type="ECO:0000256" key="1">
    <source>
        <dbReference type="ARBA" id="ARBA00004651"/>
    </source>
</evidence>
<evidence type="ECO:0000256" key="2">
    <source>
        <dbReference type="ARBA" id="ARBA00022448"/>
    </source>
</evidence>
<dbReference type="EMBL" id="WKKF01000001">
    <property type="protein sequence ID" value="MRX52863.1"/>
    <property type="molecule type" value="Genomic_DNA"/>
</dbReference>
<evidence type="ECO:0000313" key="10">
    <source>
        <dbReference type="Proteomes" id="UP000441585"/>
    </source>
</evidence>
<dbReference type="InterPro" id="IPR011701">
    <property type="entry name" value="MFS"/>
</dbReference>
<accession>A0A6I2MAM9</accession>
<evidence type="ECO:0000256" key="7">
    <source>
        <dbReference type="SAM" id="Phobius"/>
    </source>
</evidence>
<evidence type="ECO:0000313" key="9">
    <source>
        <dbReference type="EMBL" id="MRX52863.1"/>
    </source>
</evidence>
<protein>
    <submittedName>
        <fullName evidence="9">MFS transporter</fullName>
    </submittedName>
</protein>
<dbReference type="Proteomes" id="UP000441585">
    <property type="component" value="Unassembled WGS sequence"/>
</dbReference>
<evidence type="ECO:0000256" key="5">
    <source>
        <dbReference type="ARBA" id="ARBA00022989"/>
    </source>
</evidence>
<comment type="subcellular location">
    <subcellularLocation>
        <location evidence="1">Cell membrane</location>
        <topology evidence="1">Multi-pass membrane protein</topology>
    </subcellularLocation>
</comment>
<keyword evidence="10" id="KW-1185">Reference proteome</keyword>
<dbReference type="Gene3D" id="1.20.1250.20">
    <property type="entry name" value="MFS general substrate transporter like domains"/>
    <property type="match status" value="1"/>
</dbReference>
<dbReference type="AlphaFoldDB" id="A0A6I2MAM9"/>
<organism evidence="9 10">
    <name type="scientific">Metabacillus idriensis</name>
    <dbReference type="NCBI Taxonomy" id="324768"/>
    <lineage>
        <taxon>Bacteria</taxon>
        <taxon>Bacillati</taxon>
        <taxon>Bacillota</taxon>
        <taxon>Bacilli</taxon>
        <taxon>Bacillales</taxon>
        <taxon>Bacillaceae</taxon>
        <taxon>Metabacillus</taxon>
    </lineage>
</organism>
<gene>
    <name evidence="9" type="ORF">GJU41_02660</name>
</gene>
<dbReference type="GO" id="GO:0022857">
    <property type="term" value="F:transmembrane transporter activity"/>
    <property type="evidence" value="ECO:0007669"/>
    <property type="project" value="InterPro"/>
</dbReference>
<dbReference type="PANTHER" id="PTHR43266:SF10">
    <property type="entry name" value="BACILYSIN EXPORTER BACE-RELATED"/>
    <property type="match status" value="1"/>
</dbReference>
<feature type="transmembrane region" description="Helical" evidence="7">
    <location>
        <begin position="351"/>
        <end position="373"/>
    </location>
</feature>
<feature type="transmembrane region" description="Helical" evidence="7">
    <location>
        <begin position="291"/>
        <end position="310"/>
    </location>
</feature>
<sequence>MNSANEDLMKDWKKNIILFLSSQTISLFGSSLVQYAIMWYITLTTESGLMMTLFIICGFIPTFILSPIAGVWADRYNRKMLIILSDGLIAISTLILAIVFFMGYDAIWLLFVMAAVRAIGTGIQTPAVGAILPQIVPKDKLTKVNGTNGSLQAIIMFVSPIVSAALLTMASIEMIFMIDVITAAIAILTLLAFFNIPVHEKASEKQTTSYFDDFKKGLTYINNHDFLKKFFLFFAFFFVLMAPAAFLTPLQVTRSFGDGVWRLTAIEIAFSIGMMAGGAMIASWGGFQNKVYTMTFASLLMGACTFALGIVPVFWIYLICMAVFGVAIPIFNTPTMVLLQERIDENYLGRIFGVFGMISTSMMPLGMLIFGPLADFIKIEWLLIGTGLLILILAIFLGRNKVLIEAGKPVLKKHAN</sequence>
<feature type="transmembrane region" description="Helical" evidence="7">
    <location>
        <begin position="107"/>
        <end position="132"/>
    </location>
</feature>
<keyword evidence="6 7" id="KW-0472">Membrane</keyword>
<dbReference type="InterPro" id="IPR036259">
    <property type="entry name" value="MFS_trans_sf"/>
</dbReference>
<feature type="transmembrane region" description="Helical" evidence="7">
    <location>
        <begin position="230"/>
        <end position="248"/>
    </location>
</feature>
<evidence type="ECO:0000259" key="8">
    <source>
        <dbReference type="PROSITE" id="PS50850"/>
    </source>
</evidence>